<dbReference type="GO" id="GO:0046872">
    <property type="term" value="F:metal ion binding"/>
    <property type="evidence" value="ECO:0007669"/>
    <property type="project" value="UniProtKB-KW"/>
</dbReference>
<evidence type="ECO:0000256" key="16">
    <source>
        <dbReference type="ARBA" id="ARBA00044544"/>
    </source>
</evidence>
<dbReference type="InParanoid" id="A0A482XBJ1"/>
<comment type="catalytic activity">
    <reaction evidence="10">
        <text>1D-myo-inositol 1,3,4-trisphosphate + H2O = 1D-myo-inositol 3,4-bisphosphate + phosphate</text>
        <dbReference type="Rhea" id="RHEA:70319"/>
        <dbReference type="ChEBI" id="CHEBI:15377"/>
        <dbReference type="ChEBI" id="CHEBI:43474"/>
        <dbReference type="ChEBI" id="CHEBI:58414"/>
        <dbReference type="ChEBI" id="CHEBI:83241"/>
    </reaction>
    <physiologicalReaction direction="left-to-right" evidence="10">
        <dbReference type="Rhea" id="RHEA:70320"/>
    </physiologicalReaction>
</comment>
<reference evidence="19 20" key="1">
    <citation type="journal article" date="2017" name="Gigascience">
        <title>Genome sequence of the small brown planthopper, Laodelphax striatellus.</title>
        <authorList>
            <person name="Zhu J."/>
            <person name="Jiang F."/>
            <person name="Wang X."/>
            <person name="Yang P."/>
            <person name="Bao Y."/>
            <person name="Zhao W."/>
            <person name="Wang W."/>
            <person name="Lu H."/>
            <person name="Wang Q."/>
            <person name="Cui N."/>
            <person name="Li J."/>
            <person name="Chen X."/>
            <person name="Luo L."/>
            <person name="Yu J."/>
            <person name="Kang L."/>
            <person name="Cui F."/>
        </authorList>
    </citation>
    <scope>NUCLEOTIDE SEQUENCE [LARGE SCALE GENOMIC DNA]</scope>
    <source>
        <strain evidence="19">Lst14</strain>
    </source>
</reference>
<protein>
    <recommendedName>
        <fullName evidence="8">3'(2'),5'-bisphosphate nucleotidase 1</fullName>
        <ecNumber evidence="15">3.1.3.57</ecNumber>
        <ecNumber evidence="3">3.1.3.7</ecNumber>
    </recommendedName>
    <alternativeName>
        <fullName evidence="16">3'-phosphoadenosine 5'-phosphate phosphatase</fullName>
    </alternativeName>
    <alternativeName>
        <fullName evidence="9">Bisphosphate 3'-nucleotidase 1</fullName>
    </alternativeName>
    <alternativeName>
        <fullName evidence="17">Inositol-polyphosphate 1-phosphatase</fullName>
    </alternativeName>
</protein>
<evidence type="ECO:0000256" key="8">
    <source>
        <dbReference type="ARBA" id="ARBA00040342"/>
    </source>
</evidence>
<evidence type="ECO:0000256" key="15">
    <source>
        <dbReference type="ARBA" id="ARBA00044519"/>
    </source>
</evidence>
<dbReference type="CDD" id="cd01640">
    <property type="entry name" value="IPPase"/>
    <property type="match status" value="1"/>
</dbReference>
<dbReference type="InterPro" id="IPR020550">
    <property type="entry name" value="Inositol_monophosphatase_CS"/>
</dbReference>
<keyword evidence="4" id="KW-0452">Lithium</keyword>
<evidence type="ECO:0000313" key="19">
    <source>
        <dbReference type="EMBL" id="RZF42838.1"/>
    </source>
</evidence>
<evidence type="ECO:0000256" key="10">
    <source>
        <dbReference type="ARBA" id="ARBA00044465"/>
    </source>
</evidence>
<dbReference type="InterPro" id="IPR000760">
    <property type="entry name" value="Inositol_monophosphatase-like"/>
</dbReference>
<dbReference type="PROSITE" id="PS00629">
    <property type="entry name" value="IMP_1"/>
    <property type="match status" value="1"/>
</dbReference>
<keyword evidence="6" id="KW-0378">Hydrolase</keyword>
<proteinExistence type="inferred from homology"/>
<dbReference type="OrthoDB" id="411145at2759"/>
<name>A0A482XBJ1_LAOST</name>
<dbReference type="GO" id="GO:0046854">
    <property type="term" value="P:phosphatidylinositol phosphate biosynthetic process"/>
    <property type="evidence" value="ECO:0007669"/>
    <property type="project" value="InterPro"/>
</dbReference>
<dbReference type="FunFam" id="3.30.540.10:FF:000023">
    <property type="entry name" value="Protein CBR-TAG-231"/>
    <property type="match status" value="1"/>
</dbReference>
<organism evidence="19 20">
    <name type="scientific">Laodelphax striatellus</name>
    <name type="common">Small brown planthopper</name>
    <name type="synonym">Delphax striatella</name>
    <dbReference type="NCBI Taxonomy" id="195883"/>
    <lineage>
        <taxon>Eukaryota</taxon>
        <taxon>Metazoa</taxon>
        <taxon>Ecdysozoa</taxon>
        <taxon>Arthropoda</taxon>
        <taxon>Hexapoda</taxon>
        <taxon>Insecta</taxon>
        <taxon>Pterygota</taxon>
        <taxon>Neoptera</taxon>
        <taxon>Paraneoptera</taxon>
        <taxon>Hemiptera</taxon>
        <taxon>Auchenorrhyncha</taxon>
        <taxon>Fulgoroidea</taxon>
        <taxon>Delphacidae</taxon>
        <taxon>Criomorphinae</taxon>
        <taxon>Laodelphax</taxon>
    </lineage>
</organism>
<dbReference type="AlphaFoldDB" id="A0A482XBJ1"/>
<comment type="catalytic activity">
    <reaction evidence="12">
        <text>1D-myo-inositol 1,4-bisphosphate + H2O = 1D-myo-inositol 4-phosphate + phosphate</text>
        <dbReference type="Rhea" id="RHEA:15553"/>
        <dbReference type="ChEBI" id="CHEBI:15377"/>
        <dbReference type="ChEBI" id="CHEBI:43474"/>
        <dbReference type="ChEBI" id="CHEBI:58282"/>
        <dbReference type="ChEBI" id="CHEBI:58469"/>
        <dbReference type="EC" id="3.1.3.57"/>
    </reaction>
    <physiologicalReaction direction="left-to-right" evidence="12">
        <dbReference type="Rhea" id="RHEA:15554"/>
    </physiologicalReaction>
</comment>
<sequence>MAQSAPLFIRIVASSIAAANKAGKIVRDVMNKGDLGIIDKQTNSLPSFVTVMLSRLQIRFASRILIPFQGKNDLQTEGDRSAQRCILASISKQFPGVTIIGEEETDSCEVPADWIVTESDEHVLKLDCPEEYQSATESDIVVWVDPLDGTAEYTQGFLDHVTILIGIAVRNRAVGGVIHQPFYSSGDSEKLGRTLWGIVGAGVGGFTPAHVPDGKRIITTTRSHLTPTVQAAVDAINPDQVLKVGGAGHKVLLLLEGKANAYMYPTPGTKRWDTCAPEAVLHAMGGKLTDMYGNFYSYAKDTPVANSDGVLATAKADDHKYYLQVISSVVKPAS</sequence>
<dbReference type="EC" id="3.1.3.57" evidence="15"/>
<dbReference type="EMBL" id="QKKF02013937">
    <property type="protein sequence ID" value="RZF42838.1"/>
    <property type="molecule type" value="Genomic_DNA"/>
</dbReference>
<evidence type="ECO:0000256" key="17">
    <source>
        <dbReference type="ARBA" id="ARBA00044554"/>
    </source>
</evidence>
<evidence type="ECO:0000256" key="18">
    <source>
        <dbReference type="PIRSR" id="PIRSR600760-2"/>
    </source>
</evidence>
<dbReference type="InterPro" id="IPR020583">
    <property type="entry name" value="Inositol_monoP_metal-BS"/>
</dbReference>
<evidence type="ECO:0000313" key="20">
    <source>
        <dbReference type="Proteomes" id="UP000291343"/>
    </source>
</evidence>
<evidence type="ECO:0000256" key="7">
    <source>
        <dbReference type="ARBA" id="ARBA00022842"/>
    </source>
</evidence>
<dbReference type="Pfam" id="PF00459">
    <property type="entry name" value="Inositol_P"/>
    <property type="match status" value="1"/>
</dbReference>
<dbReference type="GO" id="GO:0008441">
    <property type="term" value="F:3'(2'),5'-bisphosphate nucleotidase activity"/>
    <property type="evidence" value="ECO:0007669"/>
    <property type="project" value="UniProtKB-EC"/>
</dbReference>
<evidence type="ECO:0000256" key="13">
    <source>
        <dbReference type="ARBA" id="ARBA00044479"/>
    </source>
</evidence>
<comment type="catalytic activity">
    <reaction evidence="11">
        <text>adenosine 2',5'-bisphosphate + H2O = AMP + phosphate</text>
        <dbReference type="Rhea" id="RHEA:77643"/>
        <dbReference type="ChEBI" id="CHEBI:15377"/>
        <dbReference type="ChEBI" id="CHEBI:43474"/>
        <dbReference type="ChEBI" id="CHEBI:194156"/>
        <dbReference type="ChEBI" id="CHEBI:456215"/>
        <dbReference type="EC" id="3.1.3.7"/>
    </reaction>
    <physiologicalReaction direction="left-to-right" evidence="11">
        <dbReference type="Rhea" id="RHEA:77644"/>
    </physiologicalReaction>
</comment>
<comment type="catalytic activity">
    <reaction evidence="14">
        <text>3'-phosphoadenylyl sulfate + H2O = adenosine 5'-phosphosulfate + phosphate</text>
        <dbReference type="Rhea" id="RHEA:77639"/>
        <dbReference type="ChEBI" id="CHEBI:15377"/>
        <dbReference type="ChEBI" id="CHEBI:43474"/>
        <dbReference type="ChEBI" id="CHEBI:58243"/>
        <dbReference type="ChEBI" id="CHEBI:58339"/>
        <dbReference type="EC" id="3.1.3.7"/>
    </reaction>
    <physiologicalReaction direction="left-to-right" evidence="14">
        <dbReference type="Rhea" id="RHEA:77640"/>
    </physiologicalReaction>
</comment>
<keyword evidence="7 18" id="KW-0460">Magnesium</keyword>
<keyword evidence="5 18" id="KW-0479">Metal-binding</keyword>
<dbReference type="EC" id="3.1.3.7" evidence="3"/>
<evidence type="ECO:0000256" key="11">
    <source>
        <dbReference type="ARBA" id="ARBA00044466"/>
    </source>
</evidence>
<dbReference type="Gene3D" id="3.30.540.10">
    <property type="entry name" value="Fructose-1,6-Bisphosphatase, subunit A, domain 1"/>
    <property type="match status" value="1"/>
</dbReference>
<evidence type="ECO:0000256" key="14">
    <source>
        <dbReference type="ARBA" id="ARBA00044484"/>
    </source>
</evidence>
<dbReference type="STRING" id="195883.A0A482XBJ1"/>
<feature type="binding site" evidence="18">
    <location>
        <position position="148"/>
    </location>
    <ligand>
        <name>Mg(2+)</name>
        <dbReference type="ChEBI" id="CHEBI:18420"/>
        <label>1</label>
        <note>catalytic</note>
    </ligand>
</feature>
<evidence type="ECO:0000256" key="12">
    <source>
        <dbReference type="ARBA" id="ARBA00044478"/>
    </source>
</evidence>
<evidence type="ECO:0000256" key="4">
    <source>
        <dbReference type="ARBA" id="ARBA00022671"/>
    </source>
</evidence>
<gene>
    <name evidence="19" type="ORF">LSTR_LSTR003662</name>
</gene>
<accession>A0A482XBJ1</accession>
<feature type="binding site" evidence="18">
    <location>
        <position position="273"/>
    </location>
    <ligand>
        <name>Mg(2+)</name>
        <dbReference type="ChEBI" id="CHEBI:18420"/>
        <label>1</label>
        <note>catalytic</note>
    </ligand>
</feature>
<feature type="binding site" evidence="18">
    <location>
        <position position="145"/>
    </location>
    <ligand>
        <name>Mg(2+)</name>
        <dbReference type="ChEBI" id="CHEBI:18420"/>
        <label>1</label>
        <note>catalytic</note>
    </ligand>
</feature>
<evidence type="ECO:0000256" key="6">
    <source>
        <dbReference type="ARBA" id="ARBA00022801"/>
    </source>
</evidence>
<dbReference type="PANTHER" id="PTHR43028">
    <property type="entry name" value="3'(2'),5'-BISPHOSPHATE NUCLEOTIDASE 1"/>
    <property type="match status" value="1"/>
</dbReference>
<evidence type="ECO:0000256" key="9">
    <source>
        <dbReference type="ARBA" id="ARBA00041815"/>
    </source>
</evidence>
<evidence type="ECO:0000256" key="5">
    <source>
        <dbReference type="ARBA" id="ARBA00022723"/>
    </source>
</evidence>
<dbReference type="GO" id="GO:0004441">
    <property type="term" value="F:inositol-1,4-bisphosphate 1-phosphatase activity"/>
    <property type="evidence" value="ECO:0007669"/>
    <property type="project" value="UniProtKB-EC"/>
</dbReference>
<comment type="caution">
    <text evidence="19">The sequence shown here is derived from an EMBL/GenBank/DDBJ whole genome shotgun (WGS) entry which is preliminary data.</text>
</comment>
<dbReference type="PROSITE" id="PS00630">
    <property type="entry name" value="IMP_2"/>
    <property type="match status" value="1"/>
</dbReference>
<feature type="binding site" evidence="18">
    <location>
        <position position="102"/>
    </location>
    <ligand>
        <name>Mg(2+)</name>
        <dbReference type="ChEBI" id="CHEBI:18420"/>
        <label>1</label>
        <note>catalytic</note>
    </ligand>
</feature>
<comment type="similarity">
    <text evidence="2">Belongs to the inositol monophosphatase superfamily.</text>
</comment>
<feature type="binding site" evidence="18">
    <location>
        <position position="147"/>
    </location>
    <ligand>
        <name>Mg(2+)</name>
        <dbReference type="ChEBI" id="CHEBI:18420"/>
        <label>1</label>
        <note>catalytic</note>
    </ligand>
</feature>
<comment type="cofactor">
    <cofactor evidence="1 18">
        <name>Mg(2+)</name>
        <dbReference type="ChEBI" id="CHEBI:18420"/>
    </cofactor>
</comment>
<dbReference type="FunFam" id="3.40.190.80:FF:000006">
    <property type="entry name" value="Bisphosphate nucleotidase 1"/>
    <property type="match status" value="1"/>
</dbReference>
<dbReference type="SUPFAM" id="SSF56655">
    <property type="entry name" value="Carbohydrate phosphatase"/>
    <property type="match status" value="1"/>
</dbReference>
<evidence type="ECO:0000256" key="2">
    <source>
        <dbReference type="ARBA" id="ARBA00009759"/>
    </source>
</evidence>
<dbReference type="InterPro" id="IPR050725">
    <property type="entry name" value="CysQ/Inositol_MonoPase"/>
</dbReference>
<dbReference type="SMR" id="A0A482XBJ1"/>
<dbReference type="PANTHER" id="PTHR43028:SF5">
    <property type="entry name" value="3'(2'),5'-BISPHOSPHATE NUCLEOTIDASE 1"/>
    <property type="match status" value="1"/>
</dbReference>
<dbReference type="FunCoup" id="A0A482XBJ1">
    <property type="interactions" value="892"/>
</dbReference>
<dbReference type="Proteomes" id="UP000291343">
    <property type="component" value="Unassembled WGS sequence"/>
</dbReference>
<keyword evidence="20" id="KW-1185">Reference proteome</keyword>
<comment type="catalytic activity">
    <reaction evidence="13">
        <text>adenosine 3',5'-bisphosphate + H2O = AMP + phosphate</text>
        <dbReference type="Rhea" id="RHEA:10040"/>
        <dbReference type="ChEBI" id="CHEBI:15377"/>
        <dbReference type="ChEBI" id="CHEBI:43474"/>
        <dbReference type="ChEBI" id="CHEBI:58343"/>
        <dbReference type="ChEBI" id="CHEBI:456215"/>
        <dbReference type="EC" id="3.1.3.7"/>
    </reaction>
    <physiologicalReaction direction="left-to-right" evidence="13">
        <dbReference type="Rhea" id="RHEA:10041"/>
    </physiologicalReaction>
</comment>
<evidence type="ECO:0000256" key="3">
    <source>
        <dbReference type="ARBA" id="ARBA00012633"/>
    </source>
</evidence>
<dbReference type="Gene3D" id="3.40.190.80">
    <property type="match status" value="1"/>
</dbReference>
<evidence type="ECO:0000256" key="1">
    <source>
        <dbReference type="ARBA" id="ARBA00001946"/>
    </source>
</evidence>